<accession>A0AC34GQK8</accession>
<proteinExistence type="predicted"/>
<protein>
    <submittedName>
        <fullName evidence="2">Uncharacterized protein</fullName>
    </submittedName>
</protein>
<dbReference type="WBParaSite" id="ES5_v2.g6786.t1">
    <property type="protein sequence ID" value="ES5_v2.g6786.t1"/>
    <property type="gene ID" value="ES5_v2.g6786"/>
</dbReference>
<name>A0AC34GQK8_9BILA</name>
<evidence type="ECO:0000313" key="1">
    <source>
        <dbReference type="Proteomes" id="UP000887579"/>
    </source>
</evidence>
<organism evidence="1 2">
    <name type="scientific">Panagrolaimus sp. ES5</name>
    <dbReference type="NCBI Taxonomy" id="591445"/>
    <lineage>
        <taxon>Eukaryota</taxon>
        <taxon>Metazoa</taxon>
        <taxon>Ecdysozoa</taxon>
        <taxon>Nematoda</taxon>
        <taxon>Chromadorea</taxon>
        <taxon>Rhabditida</taxon>
        <taxon>Tylenchina</taxon>
        <taxon>Panagrolaimomorpha</taxon>
        <taxon>Panagrolaimoidea</taxon>
        <taxon>Panagrolaimidae</taxon>
        <taxon>Panagrolaimus</taxon>
    </lineage>
</organism>
<reference evidence="2" key="1">
    <citation type="submission" date="2022-11" db="UniProtKB">
        <authorList>
            <consortium name="WormBaseParasite"/>
        </authorList>
    </citation>
    <scope>IDENTIFICATION</scope>
</reference>
<dbReference type="Proteomes" id="UP000887579">
    <property type="component" value="Unplaced"/>
</dbReference>
<evidence type="ECO:0000313" key="2">
    <source>
        <dbReference type="WBParaSite" id="ES5_v2.g6786.t1"/>
    </source>
</evidence>
<sequence>MIGTVIVNSSNEIIQSFGNKEFCNHLNALKVDDELLLSFILPLLAMYQSRKDTDSNEITLLYSDDLKFSFQIYDISHFIIVISSNNYSEAEIEEFSKNVKSLLNFYYGPFIYFIKADLSSVKRKRGKVEKNMELLISQLENGNLKYPMLNVNALYLNCNKYKTFIPQFRKLITEITNVIGHCRCIFVSSGQIIASVCSKTKRPISIIDLVDPSDINNLVQMCQIFDQSSATTNNNLMISSSNNIAAASNDNVSSISSKKRLQHHFEQIWVHFPNSKKQKRQFVNAFLFSLSSEIDLICLNSIDQSTPIHITCDLLDLLEDIENVEEDKTIYVAKTGELIQHLAQILGTFKPKYYNKDSPYMFLENIQRTNILLKNLWSRLHVELLRPLGISLNDDKKQRSFSTLFSSYSPYSTINRWSSTVSLFSTTSSQQSNNVGGILQRPKLPIQTIAMIKHFQRQLRLLLNEFCIHSYSIGKFEKFKQAEVAMRRVMDRCMSQNLQPLFSKSAKELHNKNEISPAKLGFDMIGYVFYRLDVPFNIFSYPSQYGKAFLNLYSIHPSSADIFVGRLETGELLIHFTGTTLTSSLPASKTSLNNNENDLLDLPVSCAAVFPSAINSQLAIRQTFSLASTLNHRIKIITSMFE</sequence>